<dbReference type="InterPro" id="IPR018119">
    <property type="entry name" value="Strictosidine_synth_cons-reg"/>
</dbReference>
<keyword evidence="3" id="KW-0325">Glycoprotein</keyword>
<dbReference type="Proteomes" id="UP001620626">
    <property type="component" value="Unassembled WGS sequence"/>
</dbReference>
<name>A0ABD2HR74_9BILA</name>
<feature type="domain" description="Strictosidine synthase conserved region" evidence="4">
    <location>
        <begin position="164"/>
        <end position="250"/>
    </location>
</feature>
<dbReference type="PANTHER" id="PTHR10426">
    <property type="entry name" value="STRICTOSIDINE SYNTHASE-RELATED"/>
    <property type="match status" value="1"/>
</dbReference>
<keyword evidence="2" id="KW-0597">Phosphoprotein</keyword>
<accession>A0ABD2HR74</accession>
<sequence>MTLFANYVLSASLAFLAFAVWFNSSDFKPKEFHLPPPPALVGPLAPNKPKVLEKLLEGQISGPESIVIEKNVLYTCTTDGKCVKIVDGKIQKTVPMTGHKNCDGKRQTLPYCGRPLGIRRYNANLFIVADAILGIFAVDFEKGSAELLVSSSKLVDGKRLLFPDDLDFVDNDTILFSDASTRFGISDFLLAFMEHAEDGRLIEYKISTGQLRVVADGLSFANGVQIHPDRQSVLFCESANSRIQRFYYAGPKKGRQEIFVDNLPGFPDNIRLSAVRRSFYVALFGHRSKDLPDAFDWLGPRPWARKILGELIMAFPASFRPFVYSLAPYGIALEIDLNGNILRSFHDEEGEVIQRISQVCDDGGDYLYLASFENDYIGRISKKTE</sequence>
<comment type="caution">
    <text evidence="5">The sequence shown here is derived from an EMBL/GenBank/DDBJ whole genome shotgun (WGS) entry which is preliminary data.</text>
</comment>
<keyword evidence="6" id="KW-1185">Reference proteome</keyword>
<dbReference type="InterPro" id="IPR011042">
    <property type="entry name" value="6-blade_b-propeller_TolB-like"/>
</dbReference>
<protein>
    <recommendedName>
        <fullName evidence="4">Strictosidine synthase conserved region domain-containing protein</fullName>
    </recommendedName>
</protein>
<dbReference type="EMBL" id="JBICBT010001389">
    <property type="protein sequence ID" value="KAL3069864.1"/>
    <property type="molecule type" value="Genomic_DNA"/>
</dbReference>
<dbReference type="Pfam" id="PF03088">
    <property type="entry name" value="Str_synth"/>
    <property type="match status" value="1"/>
</dbReference>
<proteinExistence type="inferred from homology"/>
<comment type="similarity">
    <text evidence="1">Belongs to the strictosidine synthase family.</text>
</comment>
<evidence type="ECO:0000313" key="5">
    <source>
        <dbReference type="EMBL" id="KAL3069864.1"/>
    </source>
</evidence>
<dbReference type="AlphaFoldDB" id="A0ABD2HR74"/>
<evidence type="ECO:0000256" key="1">
    <source>
        <dbReference type="ARBA" id="ARBA00009191"/>
    </source>
</evidence>
<reference evidence="5 6" key="1">
    <citation type="submission" date="2024-10" db="EMBL/GenBank/DDBJ databases">
        <authorList>
            <person name="Kim D."/>
        </authorList>
    </citation>
    <scope>NUCLEOTIDE SEQUENCE [LARGE SCALE GENOMIC DNA]</scope>
    <source>
        <strain evidence="5">BH-2024</strain>
    </source>
</reference>
<dbReference type="Gene3D" id="2.120.10.30">
    <property type="entry name" value="TolB, C-terminal domain"/>
    <property type="match status" value="1"/>
</dbReference>
<dbReference type="SUPFAM" id="SSF63829">
    <property type="entry name" value="Calcium-dependent phosphotriesterase"/>
    <property type="match status" value="1"/>
</dbReference>
<evidence type="ECO:0000256" key="3">
    <source>
        <dbReference type="ARBA" id="ARBA00023180"/>
    </source>
</evidence>
<evidence type="ECO:0000259" key="4">
    <source>
        <dbReference type="Pfam" id="PF03088"/>
    </source>
</evidence>
<dbReference type="PANTHER" id="PTHR10426:SF88">
    <property type="entry name" value="ADIPOCYTE PLASMA MEMBRANE-ASSOCIATED PROTEIN HEMOMUCIN-RELATED"/>
    <property type="match status" value="1"/>
</dbReference>
<organism evidence="5 6">
    <name type="scientific">Heterodera trifolii</name>
    <dbReference type="NCBI Taxonomy" id="157864"/>
    <lineage>
        <taxon>Eukaryota</taxon>
        <taxon>Metazoa</taxon>
        <taxon>Ecdysozoa</taxon>
        <taxon>Nematoda</taxon>
        <taxon>Chromadorea</taxon>
        <taxon>Rhabditida</taxon>
        <taxon>Tylenchina</taxon>
        <taxon>Tylenchomorpha</taxon>
        <taxon>Tylenchoidea</taxon>
        <taxon>Heteroderidae</taxon>
        <taxon>Heteroderinae</taxon>
        <taxon>Heterodera</taxon>
    </lineage>
</organism>
<evidence type="ECO:0000256" key="2">
    <source>
        <dbReference type="ARBA" id="ARBA00022553"/>
    </source>
</evidence>
<gene>
    <name evidence="5" type="ORF">niasHT_033926</name>
</gene>
<evidence type="ECO:0000313" key="6">
    <source>
        <dbReference type="Proteomes" id="UP001620626"/>
    </source>
</evidence>